<keyword evidence="2" id="KW-1185">Reference proteome</keyword>
<name>A0ACB8H002_PSICU</name>
<accession>A0ACB8H002</accession>
<proteinExistence type="predicted"/>
<dbReference type="EMBL" id="JAFIQS020000005">
    <property type="protein sequence ID" value="KAH9481065.1"/>
    <property type="molecule type" value="Genomic_DNA"/>
</dbReference>
<protein>
    <submittedName>
        <fullName evidence="1">Uncharacterized protein</fullName>
    </submittedName>
</protein>
<organism evidence="1 2">
    <name type="scientific">Psilocybe cubensis</name>
    <name type="common">Psychedelic mushroom</name>
    <name type="synonym">Stropharia cubensis</name>
    <dbReference type="NCBI Taxonomy" id="181762"/>
    <lineage>
        <taxon>Eukaryota</taxon>
        <taxon>Fungi</taxon>
        <taxon>Dikarya</taxon>
        <taxon>Basidiomycota</taxon>
        <taxon>Agaricomycotina</taxon>
        <taxon>Agaricomycetes</taxon>
        <taxon>Agaricomycetidae</taxon>
        <taxon>Agaricales</taxon>
        <taxon>Agaricineae</taxon>
        <taxon>Strophariaceae</taxon>
        <taxon>Psilocybe</taxon>
    </lineage>
</organism>
<comment type="caution">
    <text evidence="1">The sequence shown here is derived from an EMBL/GenBank/DDBJ whole genome shotgun (WGS) entry which is preliminary data.</text>
</comment>
<gene>
    <name evidence="1" type="ORF">JR316_0005584</name>
</gene>
<dbReference type="Proteomes" id="UP000664032">
    <property type="component" value="Unassembled WGS sequence"/>
</dbReference>
<evidence type="ECO:0000313" key="2">
    <source>
        <dbReference type="Proteomes" id="UP000664032"/>
    </source>
</evidence>
<evidence type="ECO:0000313" key="1">
    <source>
        <dbReference type="EMBL" id="KAH9481065.1"/>
    </source>
</evidence>
<reference evidence="1" key="1">
    <citation type="submission" date="2021-10" db="EMBL/GenBank/DDBJ databases">
        <title>Psilocybe cubensis genome.</title>
        <authorList>
            <person name="Mckernan K.J."/>
            <person name="Crawford S."/>
            <person name="Trippe A."/>
            <person name="Kane L.T."/>
            <person name="Mclaughlin S."/>
        </authorList>
    </citation>
    <scope>NUCLEOTIDE SEQUENCE</scope>
    <source>
        <strain evidence="1">MGC-MH-2018</strain>
    </source>
</reference>
<sequence>MSSHGEVRSVASTLLPPLPHRVSYLTPSQLASLPKLTPCKPLAIKKRRRHSVRNKPITNCDFAFAFSFALHPLYSPSATETPFIGPRRRRSKVPSDRDLRKRCPCSPLSSLCAPEEDAREVERVIRELTALSSYKPRVTPASSSNDGRVPTRTPIPIPRSQRESHGTTLGSYYDCKRAPNGKASESLGIQNWGNWIKAIAINPGYKTHDDIFLCVHEKAAMSRHTQQRTSSQLSEEYIQDSFHSYLKSSLSQAKAERLLDVDVLASAEGDLMITGPALCLYFAALRCTTNPPSVPLPRSPKATSPSSSQPMELSYDNCPPAFVSFLRVWADAVPGIQSLPPESQHDLARVICGLPPLLQQDAPTIHGIAADLRAVAIEISQRRSFQDRYAADLQAALDAGGAPSPRKASFVPPPVYDATPPESPRTSIESRRDLPPQSPGLLSPYASGHSTASTSSTFSRSSSSSSTPSILTQDSPAIEFIRETLYASLADALEQHPSLRQLLGRDRTRAYFASVAFAILDVATHAVTPDGNAIVGVLGKPLTMEECPVALRPFMSELSTIGRLAREMEEEDNEVAMRCAQRGEEVPVPRLERVRMVLEEGVGYDRERNGAQRSGRRSVEGRAVAFANRINALSLGMTKLRAFRERQDDVFKVLAGIGS</sequence>